<proteinExistence type="predicted"/>
<dbReference type="EMBL" id="CP044617">
    <property type="protein sequence ID" value="QRD91627.1"/>
    <property type="molecule type" value="Genomic_DNA"/>
</dbReference>
<sequence>MSYLMGSEHTESTLSRIQIARPDRPTEVVRQDRQREREKKTGKRGGGKSKEKASISIH</sequence>
<organism evidence="2 3">
    <name type="scientific">Aspergillus flavus (strain ATCC 200026 / FGSC A1120 / IAM 13836 / NRRL 3357 / JCM 12722 / SRRC 167)</name>
    <dbReference type="NCBI Taxonomy" id="332952"/>
    <lineage>
        <taxon>Eukaryota</taxon>
        <taxon>Fungi</taxon>
        <taxon>Dikarya</taxon>
        <taxon>Ascomycota</taxon>
        <taxon>Pezizomycotina</taxon>
        <taxon>Eurotiomycetes</taxon>
        <taxon>Eurotiomycetidae</taxon>
        <taxon>Eurotiales</taxon>
        <taxon>Aspergillaceae</taxon>
        <taxon>Aspergillus</taxon>
        <taxon>Aspergillus subgen. Circumdati</taxon>
    </lineage>
</organism>
<accession>A0A7U2MXD0</accession>
<feature type="compositionally biased region" description="Basic and acidic residues" evidence="1">
    <location>
        <begin position="21"/>
        <end position="39"/>
    </location>
</feature>
<dbReference type="Proteomes" id="UP000596276">
    <property type="component" value="Chromosome 7"/>
</dbReference>
<dbReference type="VEuPathDB" id="FungiDB:F9C07_5672"/>
<feature type="compositionally biased region" description="Basic and acidic residues" evidence="1">
    <location>
        <begin position="48"/>
        <end position="58"/>
    </location>
</feature>
<protein>
    <submittedName>
        <fullName evidence="2">Uncharacterized protein</fullName>
    </submittedName>
</protein>
<keyword evidence="3" id="KW-1185">Reference proteome</keyword>
<feature type="region of interest" description="Disordered" evidence="1">
    <location>
        <begin position="1"/>
        <end position="58"/>
    </location>
</feature>
<evidence type="ECO:0000313" key="2">
    <source>
        <dbReference type="EMBL" id="QRD91627.1"/>
    </source>
</evidence>
<evidence type="ECO:0000313" key="3">
    <source>
        <dbReference type="Proteomes" id="UP000596276"/>
    </source>
</evidence>
<dbReference type="AlphaFoldDB" id="A0A7U2MXD0"/>
<evidence type="ECO:0000256" key="1">
    <source>
        <dbReference type="SAM" id="MobiDB-lite"/>
    </source>
</evidence>
<name>A0A7U2MXD0_ASPFN</name>
<reference evidence="3" key="1">
    <citation type="journal article" date="2021" name="G3 (Bethesda)">
        <title>Chromosome assembled and annotated genome sequence of Aspergillus flavus NRRL 3357.</title>
        <authorList>
            <person name="Skerker J.M."/>
            <person name="Pianalto K.M."/>
            <person name="Mondo S.J."/>
            <person name="Yang K."/>
            <person name="Arkin A.P."/>
            <person name="Keller N.P."/>
            <person name="Grigoriev I.V."/>
            <person name="Louise Glass N.L."/>
        </authorList>
    </citation>
    <scope>NUCLEOTIDE SEQUENCE [LARGE SCALE GENOMIC DNA]</scope>
    <source>
        <strain evidence="3">ATCC 200026 / FGSC A1120 / IAM 13836 / NRRL 3357 / JCM 12722 / SRRC 167</strain>
    </source>
</reference>
<gene>
    <name evidence="2" type="ORF">F9C07_5672</name>
</gene>